<dbReference type="Proteomes" id="UP000253727">
    <property type="component" value="Unassembled WGS sequence"/>
</dbReference>
<reference evidence="1 2" key="1">
    <citation type="submission" date="2018-04" db="EMBL/GenBank/DDBJ databases">
        <title>Altererythrobacter sp. HME9302 genome sequencing and assembly.</title>
        <authorList>
            <person name="Kang H."/>
            <person name="Kim H."/>
            <person name="Joh K."/>
        </authorList>
    </citation>
    <scope>NUCLEOTIDE SEQUENCE [LARGE SCALE GENOMIC DNA]</scope>
    <source>
        <strain evidence="1 2">HME9302</strain>
    </source>
</reference>
<comment type="caution">
    <text evidence="1">The sequence shown here is derived from an EMBL/GenBank/DDBJ whole genome shotgun (WGS) entry which is preliminary data.</text>
</comment>
<keyword evidence="2" id="KW-1185">Reference proteome</keyword>
<evidence type="ECO:0000313" key="1">
    <source>
        <dbReference type="EMBL" id="RDC59756.1"/>
    </source>
</evidence>
<accession>A0A369Q9A5</accession>
<gene>
    <name evidence="1" type="ORF">HME9302_00951</name>
</gene>
<protein>
    <submittedName>
        <fullName evidence="1">Uncharacterized protein</fullName>
    </submittedName>
</protein>
<proteinExistence type="predicted"/>
<dbReference type="EMBL" id="QBKA01000002">
    <property type="protein sequence ID" value="RDC59756.1"/>
    <property type="molecule type" value="Genomic_DNA"/>
</dbReference>
<dbReference type="AlphaFoldDB" id="A0A369Q9A5"/>
<organism evidence="1 2">
    <name type="scientific">Alteripontixanthobacter maritimus</name>
    <dbReference type="NCBI Taxonomy" id="2161824"/>
    <lineage>
        <taxon>Bacteria</taxon>
        <taxon>Pseudomonadati</taxon>
        <taxon>Pseudomonadota</taxon>
        <taxon>Alphaproteobacteria</taxon>
        <taxon>Sphingomonadales</taxon>
        <taxon>Erythrobacteraceae</taxon>
        <taxon>Alteripontixanthobacter</taxon>
    </lineage>
</organism>
<dbReference type="RefSeq" id="WP_115366058.1">
    <property type="nucleotide sequence ID" value="NZ_QBKA01000002.1"/>
</dbReference>
<name>A0A369Q9A5_9SPHN</name>
<evidence type="ECO:0000313" key="2">
    <source>
        <dbReference type="Proteomes" id="UP000253727"/>
    </source>
</evidence>
<sequence>MTTTSFNARISDRQRAEIAKANTASLAMSRFACALERDGGRYTPKVNIAALEAAEAVQACMNDVPSFIDEMCNELCVGPDGFPLDGEGFAVPGAERLVAPQVAA</sequence>